<accession>A0ABS8P7A6</accession>
<gene>
    <name evidence="1" type="ORF">LQ327_08535</name>
</gene>
<comment type="caution">
    <text evidence="1">The sequence shown here is derived from an EMBL/GenBank/DDBJ whole genome shotgun (WGS) entry which is preliminary data.</text>
</comment>
<name>A0ABS8P7A6_9PSEU</name>
<keyword evidence="2" id="KW-1185">Reference proteome</keyword>
<dbReference type="EMBL" id="JAJNDB010000001">
    <property type="protein sequence ID" value="MCD2193430.1"/>
    <property type="molecule type" value="Genomic_DNA"/>
</dbReference>
<dbReference type="InterPro" id="IPR021373">
    <property type="entry name" value="DUF2993"/>
</dbReference>
<reference evidence="1 2" key="1">
    <citation type="submission" date="2021-11" db="EMBL/GenBank/DDBJ databases">
        <title>Draft genome sequence of Actinomycetospora sp. SF1 isolated from the rhizosphere soil.</title>
        <authorList>
            <person name="Duangmal K."/>
            <person name="Chantavorakit T."/>
        </authorList>
    </citation>
    <scope>NUCLEOTIDE SEQUENCE [LARGE SCALE GENOMIC DNA]</scope>
    <source>
        <strain evidence="1 2">TBRC 5722</strain>
    </source>
</reference>
<dbReference type="Proteomes" id="UP001199469">
    <property type="component" value="Unassembled WGS sequence"/>
</dbReference>
<evidence type="ECO:0000313" key="1">
    <source>
        <dbReference type="EMBL" id="MCD2193430.1"/>
    </source>
</evidence>
<sequence length="262" mass="27047">MRGFLVTLLVLVVLLVGADFGARWIAEDRVATQLQSQLKLQEKPDVAIHGFPFVTQAAAGDYGAVTLTAQHIQYRQLQDITLVADLGDVSLPPQSLIDGTVSSIPAKTVTASAQVDPTDLARVLGVQDVTVAPVTQETLDARRATGSTAQKALSGVDPSQAVQLTSTTTVLGQQVHVSVIATFKLSGGQIVLSARDIAVDSGDAAVPSAVSNALRGRLSGFSAKVDPGALPFSISATDLRAQDGKLVVSGTAKNVDLLGGSL</sequence>
<protein>
    <submittedName>
        <fullName evidence="1">DUF2993 domain-containing protein</fullName>
    </submittedName>
</protein>
<evidence type="ECO:0000313" key="2">
    <source>
        <dbReference type="Proteomes" id="UP001199469"/>
    </source>
</evidence>
<proteinExistence type="predicted"/>
<dbReference type="Pfam" id="PF11209">
    <property type="entry name" value="LmeA"/>
    <property type="match status" value="1"/>
</dbReference>
<dbReference type="RefSeq" id="WP_230731568.1">
    <property type="nucleotide sequence ID" value="NZ_JAJNDB010000001.1"/>
</dbReference>
<organism evidence="1 2">
    <name type="scientific">Actinomycetospora endophytica</name>
    <dbReference type="NCBI Taxonomy" id="2291215"/>
    <lineage>
        <taxon>Bacteria</taxon>
        <taxon>Bacillati</taxon>
        <taxon>Actinomycetota</taxon>
        <taxon>Actinomycetes</taxon>
        <taxon>Pseudonocardiales</taxon>
        <taxon>Pseudonocardiaceae</taxon>
        <taxon>Actinomycetospora</taxon>
    </lineage>
</organism>